<dbReference type="PRINTS" id="PR00465">
    <property type="entry name" value="EP450IV"/>
</dbReference>
<evidence type="ECO:0000313" key="9">
    <source>
        <dbReference type="Proteomes" id="UP000183567"/>
    </source>
</evidence>
<dbReference type="GO" id="GO:0020037">
    <property type="term" value="F:heme binding"/>
    <property type="evidence" value="ECO:0007669"/>
    <property type="project" value="InterPro"/>
</dbReference>
<dbReference type="STRING" id="180088.A0A1J8Q6A4"/>
<feature type="region of interest" description="Disordered" evidence="7">
    <location>
        <begin position="1"/>
        <end position="22"/>
    </location>
</feature>
<reference evidence="8 9" key="1">
    <citation type="submission" date="2016-03" db="EMBL/GenBank/DDBJ databases">
        <title>Comparative genomics of the ectomycorrhizal sister species Rhizopogon vinicolor and Rhizopogon vesiculosus (Basidiomycota: Boletales) reveals a divergence of the mating type B locus.</title>
        <authorList>
            <person name="Mujic A.B."/>
            <person name="Kuo A."/>
            <person name="Tritt A."/>
            <person name="Lipzen A."/>
            <person name="Chen C."/>
            <person name="Johnson J."/>
            <person name="Sharma A."/>
            <person name="Barry K."/>
            <person name="Grigoriev I.V."/>
            <person name="Spatafora J.W."/>
        </authorList>
    </citation>
    <scope>NUCLEOTIDE SEQUENCE [LARGE SCALE GENOMIC DNA]</scope>
    <source>
        <strain evidence="8 9">AM-OR11-056</strain>
    </source>
</reference>
<dbReference type="Proteomes" id="UP000183567">
    <property type="component" value="Unassembled WGS sequence"/>
</dbReference>
<feature type="region of interest" description="Disordered" evidence="7">
    <location>
        <begin position="398"/>
        <end position="552"/>
    </location>
</feature>
<keyword evidence="4" id="KW-0560">Oxidoreductase</keyword>
<dbReference type="InterPro" id="IPR002403">
    <property type="entry name" value="Cyt_P450_E_grp-IV"/>
</dbReference>
<keyword evidence="6" id="KW-0349">Heme</keyword>
<dbReference type="InterPro" id="IPR017972">
    <property type="entry name" value="Cyt_P450_CS"/>
</dbReference>
<dbReference type="Pfam" id="PF00067">
    <property type="entry name" value="p450"/>
    <property type="match status" value="1"/>
</dbReference>
<dbReference type="EMBL" id="LVVM01002679">
    <property type="protein sequence ID" value="OJA16199.1"/>
    <property type="molecule type" value="Genomic_DNA"/>
</dbReference>
<dbReference type="PANTHER" id="PTHR46206">
    <property type="entry name" value="CYTOCHROME P450"/>
    <property type="match status" value="1"/>
</dbReference>
<feature type="binding site" description="axial binding residue" evidence="6">
    <location>
        <position position="1064"/>
    </location>
    <ligand>
        <name>heme</name>
        <dbReference type="ChEBI" id="CHEBI:30413"/>
    </ligand>
    <ligandPart>
        <name>Fe</name>
        <dbReference type="ChEBI" id="CHEBI:18248"/>
    </ligandPart>
</feature>
<comment type="cofactor">
    <cofactor evidence="1 6">
        <name>heme</name>
        <dbReference type="ChEBI" id="CHEBI:30413"/>
    </cofactor>
</comment>
<keyword evidence="9" id="KW-1185">Reference proteome</keyword>
<dbReference type="PROSITE" id="PS00086">
    <property type="entry name" value="CYTOCHROME_P450"/>
    <property type="match status" value="1"/>
</dbReference>
<feature type="compositionally biased region" description="Polar residues" evidence="7">
    <location>
        <begin position="534"/>
        <end position="545"/>
    </location>
</feature>
<comment type="caution">
    <text evidence="8">The sequence shown here is derived from an EMBL/GenBank/DDBJ whole genome shotgun (WGS) entry which is preliminary data.</text>
</comment>
<proteinExistence type="inferred from homology"/>
<evidence type="ECO:0008006" key="10">
    <source>
        <dbReference type="Google" id="ProtNLM"/>
    </source>
</evidence>
<name>A0A1J8Q6A4_9AGAM</name>
<protein>
    <recommendedName>
        <fullName evidence="10">Cytochrome P450</fullName>
    </recommendedName>
</protein>
<feature type="region of interest" description="Disordered" evidence="7">
    <location>
        <begin position="154"/>
        <end position="173"/>
    </location>
</feature>
<evidence type="ECO:0000256" key="3">
    <source>
        <dbReference type="ARBA" id="ARBA00022723"/>
    </source>
</evidence>
<feature type="compositionally biased region" description="Low complexity" evidence="7">
    <location>
        <begin position="189"/>
        <end position="198"/>
    </location>
</feature>
<evidence type="ECO:0000256" key="7">
    <source>
        <dbReference type="SAM" id="MobiDB-lite"/>
    </source>
</evidence>
<accession>A0A1J8Q6A4</accession>
<sequence>MALASSLSGRRTHLSTRQSQDAPSTLLAFFPAHPTPTVPSGPAAHVHHRDDPYPYAMVSPASLTHDFDQSPSSCYRRESPPHFTRPLSMSVLNDPAFSSDPRVHPHFSRINTSFYKELPSKSPVMIVNDLPHTPPDTPSDHHQVLPVGDLAFVSHSSESHGHPSSASTSTCVSLDSDSHTVFSAFTSPTVSSATSHSHSQTHTKIPRVPSPLKFAPPFTTSSVSASPCHDPRSSPAMSPPTSDRPIPKRNASAPEKHVKLVKPPTVRFQTTPVHADGSNRPEGKRRIKDFMRRLTNSRALDRIDEIEEADPLGAGRHYADPFEAVGSNLARLGPAHMYNDIDILRGNLYSKSTRENIPRPLRTPKSGAHGPKSQSVVPGQIFRHSPTSDMIVPFLHTTQPNISSHKPGLGQTKPSHSHSPPRYSMPEGVPPSYTSLHAPASRSSPPRFGDDVPLYPQPAHDELAPYPQSIPVLPPDHHEHHPEILSSSRGDANRGPLSSLPIVEPTGGQRIHFPRHRSTHSADSSHTHTTRTAQSTSHTQNSFQPPRNHHLPKRLVMPAPLQQQQEPLYPRAYSYDEYADLDLFPPTDSHTHDTPAMYSQGRKVLRKKTAVFPGNVPLPTHAPVAIADAILPLTKHPSMTLADTSKVKEELDAIPALGPSGALSSWVGAVRFIFDAPAMVQEGYQKHKGGMFRVPMVDKWVVVLTGPRLVEELRKVPDEVLSFDHAVRDLLQVKYSFGFDVQEYPYHIHVTRNHLSRNLQVLFPDIYDEITHTFSAIIPSDQDGWTKVSVHRELTKAMCRISNRIFVGLPLCRSPEFEALQQQFALQVVMRATLMNFFPKFAHPIIGRLLTNMPSSIRRCMTLLEPIVQERLQNIEQSKDDESTQPNDVISWLIDVSDHEHRNLRSICLRILVLNFASLHTSAQSFTHALLYLAANPQCCEPLRKEVSDVVNKEGWSKTAMTKLPKMDSFLKESLRLSGMSLFPIMRKAMRTFAFSDGTVIPKGTHVVVASLPMHLDEEYFSDPSQFRPFRFSQLREDNGEDQKYLLASTSSSYVPFGYGVHACPGRFFVSSVMKAMMAYLVLNYDIKLEKEGERPPDEWFMMNCSPNRKAEVMFRRRRPE</sequence>
<dbReference type="SUPFAM" id="SSF48264">
    <property type="entry name" value="Cytochrome P450"/>
    <property type="match status" value="1"/>
</dbReference>
<evidence type="ECO:0000256" key="5">
    <source>
        <dbReference type="ARBA" id="ARBA00023004"/>
    </source>
</evidence>
<dbReference type="OrthoDB" id="1844152at2759"/>
<evidence type="ECO:0000256" key="6">
    <source>
        <dbReference type="PIRSR" id="PIRSR602403-1"/>
    </source>
</evidence>
<dbReference type="GO" id="GO:0016705">
    <property type="term" value="F:oxidoreductase activity, acting on paired donors, with incorporation or reduction of molecular oxygen"/>
    <property type="evidence" value="ECO:0007669"/>
    <property type="project" value="InterPro"/>
</dbReference>
<evidence type="ECO:0000256" key="1">
    <source>
        <dbReference type="ARBA" id="ARBA00001971"/>
    </source>
</evidence>
<keyword evidence="3 6" id="KW-0479">Metal-binding</keyword>
<comment type="similarity">
    <text evidence="2">Belongs to the cytochrome P450 family.</text>
</comment>
<dbReference type="GO" id="GO:0004497">
    <property type="term" value="F:monooxygenase activity"/>
    <property type="evidence" value="ECO:0007669"/>
    <property type="project" value="InterPro"/>
</dbReference>
<dbReference type="Gene3D" id="1.10.630.10">
    <property type="entry name" value="Cytochrome P450"/>
    <property type="match status" value="1"/>
</dbReference>
<gene>
    <name evidence="8" type="ORF">AZE42_00035</name>
</gene>
<keyword evidence="5 6" id="KW-0408">Iron</keyword>
<evidence type="ECO:0000313" key="8">
    <source>
        <dbReference type="EMBL" id="OJA16199.1"/>
    </source>
</evidence>
<evidence type="ECO:0000256" key="2">
    <source>
        <dbReference type="ARBA" id="ARBA00010617"/>
    </source>
</evidence>
<dbReference type="InterPro" id="IPR001128">
    <property type="entry name" value="Cyt_P450"/>
</dbReference>
<dbReference type="AlphaFoldDB" id="A0A1J8Q6A4"/>
<dbReference type="CDD" id="cd11041">
    <property type="entry name" value="CYP503A1-like"/>
    <property type="match status" value="1"/>
</dbReference>
<feature type="region of interest" description="Disordered" evidence="7">
    <location>
        <begin position="189"/>
        <end position="256"/>
    </location>
</feature>
<feature type="region of interest" description="Disordered" evidence="7">
    <location>
        <begin position="354"/>
        <end position="378"/>
    </location>
</feature>
<organism evidence="8 9">
    <name type="scientific">Rhizopogon vesiculosus</name>
    <dbReference type="NCBI Taxonomy" id="180088"/>
    <lineage>
        <taxon>Eukaryota</taxon>
        <taxon>Fungi</taxon>
        <taxon>Dikarya</taxon>
        <taxon>Basidiomycota</taxon>
        <taxon>Agaricomycotina</taxon>
        <taxon>Agaricomycetes</taxon>
        <taxon>Agaricomycetidae</taxon>
        <taxon>Boletales</taxon>
        <taxon>Suillineae</taxon>
        <taxon>Rhizopogonaceae</taxon>
        <taxon>Rhizopogon</taxon>
    </lineage>
</organism>
<dbReference type="InterPro" id="IPR036396">
    <property type="entry name" value="Cyt_P450_sf"/>
</dbReference>
<dbReference type="GO" id="GO:0005506">
    <property type="term" value="F:iron ion binding"/>
    <property type="evidence" value="ECO:0007669"/>
    <property type="project" value="InterPro"/>
</dbReference>
<evidence type="ECO:0000256" key="4">
    <source>
        <dbReference type="ARBA" id="ARBA00023002"/>
    </source>
</evidence>